<evidence type="ECO:0000256" key="1">
    <source>
        <dbReference type="SAM" id="Coils"/>
    </source>
</evidence>
<proteinExistence type="predicted"/>
<evidence type="ECO:0000313" key="4">
    <source>
        <dbReference type="Proteomes" id="UP000772434"/>
    </source>
</evidence>
<comment type="caution">
    <text evidence="3">The sequence shown here is derived from an EMBL/GenBank/DDBJ whole genome shotgun (WGS) entry which is preliminary data.</text>
</comment>
<feature type="signal peptide" evidence="2">
    <location>
        <begin position="1"/>
        <end position="22"/>
    </location>
</feature>
<keyword evidence="4" id="KW-1185">Reference proteome</keyword>
<dbReference type="EMBL" id="JADNRY010000312">
    <property type="protein sequence ID" value="KAF9059293.1"/>
    <property type="molecule type" value="Genomic_DNA"/>
</dbReference>
<sequence>MRLSRFIFRALTLFGVIGSINAQADAQQHIQAESRAASTIPTLSVAPDRAVWIWTGELYGTPASIGQRAFRKTLPQGRSRATCVTFAISCVEAYTVAVNGVALGTQTMHPNTPTGLILDVYSVSLSREINVISVVGNNKDALALLFVTGVVQYADGSEIAFGTDTSWLTAGPFVPPPPTFAEIGFDDSKWPHAVVVTTPTVTPLVIPPFTGTVCGLSDKTGADHGNGHDGPLTIPLPTVCPSLPPFTDGSRSLYWDLRHQADCEIRRLEEALHRCQREKQSLIDQLIIIIRGLGGGDDFCQLVHCGASTFTQTQHLRTTSDSSPPTPN</sequence>
<accession>A0A9P5P995</accession>
<evidence type="ECO:0000256" key="2">
    <source>
        <dbReference type="SAM" id="SignalP"/>
    </source>
</evidence>
<evidence type="ECO:0000313" key="3">
    <source>
        <dbReference type="EMBL" id="KAF9059293.1"/>
    </source>
</evidence>
<dbReference type="AlphaFoldDB" id="A0A9P5P995"/>
<dbReference type="Gene3D" id="2.60.120.260">
    <property type="entry name" value="Galactose-binding domain-like"/>
    <property type="match status" value="1"/>
</dbReference>
<feature type="coiled-coil region" evidence="1">
    <location>
        <begin position="258"/>
        <end position="285"/>
    </location>
</feature>
<feature type="chain" id="PRO_5040409345" evidence="2">
    <location>
        <begin position="23"/>
        <end position="328"/>
    </location>
</feature>
<dbReference type="OrthoDB" id="10036721at2759"/>
<dbReference type="Proteomes" id="UP000772434">
    <property type="component" value="Unassembled WGS sequence"/>
</dbReference>
<protein>
    <submittedName>
        <fullName evidence="3">Uncharacterized protein</fullName>
    </submittedName>
</protein>
<keyword evidence="2" id="KW-0732">Signal</keyword>
<name>A0A9P5P995_9AGAR</name>
<gene>
    <name evidence="3" type="ORF">BDP27DRAFT_1371649</name>
</gene>
<organism evidence="3 4">
    <name type="scientific">Rhodocollybia butyracea</name>
    <dbReference type="NCBI Taxonomy" id="206335"/>
    <lineage>
        <taxon>Eukaryota</taxon>
        <taxon>Fungi</taxon>
        <taxon>Dikarya</taxon>
        <taxon>Basidiomycota</taxon>
        <taxon>Agaricomycotina</taxon>
        <taxon>Agaricomycetes</taxon>
        <taxon>Agaricomycetidae</taxon>
        <taxon>Agaricales</taxon>
        <taxon>Marasmiineae</taxon>
        <taxon>Omphalotaceae</taxon>
        <taxon>Rhodocollybia</taxon>
    </lineage>
</organism>
<keyword evidence="1" id="KW-0175">Coiled coil</keyword>
<reference evidence="3" key="1">
    <citation type="submission" date="2020-11" db="EMBL/GenBank/DDBJ databases">
        <authorList>
            <consortium name="DOE Joint Genome Institute"/>
            <person name="Ahrendt S."/>
            <person name="Riley R."/>
            <person name="Andreopoulos W."/>
            <person name="Labutti K."/>
            <person name="Pangilinan J."/>
            <person name="Ruiz-Duenas F.J."/>
            <person name="Barrasa J.M."/>
            <person name="Sanchez-Garcia M."/>
            <person name="Camarero S."/>
            <person name="Miyauchi S."/>
            <person name="Serrano A."/>
            <person name="Linde D."/>
            <person name="Babiker R."/>
            <person name="Drula E."/>
            <person name="Ayuso-Fernandez I."/>
            <person name="Pacheco R."/>
            <person name="Padilla G."/>
            <person name="Ferreira P."/>
            <person name="Barriuso J."/>
            <person name="Kellner H."/>
            <person name="Castanera R."/>
            <person name="Alfaro M."/>
            <person name="Ramirez L."/>
            <person name="Pisabarro A.G."/>
            <person name="Kuo A."/>
            <person name="Tritt A."/>
            <person name="Lipzen A."/>
            <person name="He G."/>
            <person name="Yan M."/>
            <person name="Ng V."/>
            <person name="Cullen D."/>
            <person name="Martin F."/>
            <person name="Rosso M.-N."/>
            <person name="Henrissat B."/>
            <person name="Hibbett D."/>
            <person name="Martinez A.T."/>
            <person name="Grigoriev I.V."/>
        </authorList>
    </citation>
    <scope>NUCLEOTIDE SEQUENCE</scope>
    <source>
        <strain evidence="3">AH 40177</strain>
    </source>
</reference>